<name>A0A550C7Z8_9AGAR</name>
<keyword evidence="2" id="KW-1133">Transmembrane helix</keyword>
<dbReference type="Proteomes" id="UP000320762">
    <property type="component" value="Unassembled WGS sequence"/>
</dbReference>
<dbReference type="AlphaFoldDB" id="A0A550C7Z8"/>
<dbReference type="EMBL" id="VDMD01000019">
    <property type="protein sequence ID" value="TRM60921.1"/>
    <property type="molecule type" value="Genomic_DNA"/>
</dbReference>
<comment type="caution">
    <text evidence="3">The sequence shown here is derived from an EMBL/GenBank/DDBJ whole genome shotgun (WGS) entry which is preliminary data.</text>
</comment>
<feature type="non-terminal residue" evidence="3">
    <location>
        <position position="1"/>
    </location>
</feature>
<proteinExistence type="predicted"/>
<evidence type="ECO:0000256" key="2">
    <source>
        <dbReference type="SAM" id="Phobius"/>
    </source>
</evidence>
<keyword evidence="4" id="KW-1185">Reference proteome</keyword>
<feature type="transmembrane region" description="Helical" evidence="2">
    <location>
        <begin position="175"/>
        <end position="195"/>
    </location>
</feature>
<evidence type="ECO:0000313" key="3">
    <source>
        <dbReference type="EMBL" id="TRM60921.1"/>
    </source>
</evidence>
<evidence type="ECO:0000313" key="4">
    <source>
        <dbReference type="Proteomes" id="UP000320762"/>
    </source>
</evidence>
<evidence type="ECO:0000256" key="1">
    <source>
        <dbReference type="SAM" id="MobiDB-lite"/>
    </source>
</evidence>
<feature type="region of interest" description="Disordered" evidence="1">
    <location>
        <begin position="210"/>
        <end position="248"/>
    </location>
</feature>
<reference evidence="3 4" key="1">
    <citation type="journal article" date="2019" name="New Phytol.">
        <title>Comparative genomics reveals unique wood-decay strategies and fruiting body development in the Schizophyllaceae.</title>
        <authorList>
            <person name="Almasi E."/>
            <person name="Sahu N."/>
            <person name="Krizsan K."/>
            <person name="Balint B."/>
            <person name="Kovacs G.M."/>
            <person name="Kiss B."/>
            <person name="Cseklye J."/>
            <person name="Drula E."/>
            <person name="Henrissat B."/>
            <person name="Nagy I."/>
            <person name="Chovatia M."/>
            <person name="Adam C."/>
            <person name="LaButti K."/>
            <person name="Lipzen A."/>
            <person name="Riley R."/>
            <person name="Grigoriev I.V."/>
            <person name="Nagy L.G."/>
        </authorList>
    </citation>
    <scope>NUCLEOTIDE SEQUENCE [LARGE SCALE GENOMIC DNA]</scope>
    <source>
        <strain evidence="3 4">NL-1724</strain>
    </source>
</reference>
<accession>A0A550C7Z8</accession>
<protein>
    <submittedName>
        <fullName evidence="3">Uncharacterized protein</fullName>
    </submittedName>
</protein>
<feature type="compositionally biased region" description="Basic and acidic residues" evidence="1">
    <location>
        <begin position="218"/>
        <end position="239"/>
    </location>
</feature>
<gene>
    <name evidence="3" type="ORF">BD626DRAFT_600791</name>
</gene>
<keyword evidence="2" id="KW-0812">Transmembrane</keyword>
<sequence length="248" mass="26548">MRWCFEDSSSAPHLLPPTTMNGLPGLFIPLNSAANKLLAVFICGLVIREVASDISRLHPQWDPPVSIVARLVLHSIASWALVLALLQPLHGCALYATAQLTRLCTNRIRSDDAETFAQLLVPSWRTALAWVFVVFASAVSLRTEGTQLVGGSVKAVVDGAKDMVDSQWLPVLGGMWLGATLFALTLSVVAINYGVPGTVHRAMISGPDLEAGVDADEKDAKGGSDEKEEMDLGKKKEDSVEVAGNFKA</sequence>
<organism evidence="3 4">
    <name type="scientific">Schizophyllum amplum</name>
    <dbReference type="NCBI Taxonomy" id="97359"/>
    <lineage>
        <taxon>Eukaryota</taxon>
        <taxon>Fungi</taxon>
        <taxon>Dikarya</taxon>
        <taxon>Basidiomycota</taxon>
        <taxon>Agaricomycotina</taxon>
        <taxon>Agaricomycetes</taxon>
        <taxon>Agaricomycetidae</taxon>
        <taxon>Agaricales</taxon>
        <taxon>Schizophyllaceae</taxon>
        <taxon>Schizophyllum</taxon>
    </lineage>
</organism>
<keyword evidence="2" id="KW-0472">Membrane</keyword>